<keyword evidence="5 12" id="KW-0963">Cytoplasm</keyword>
<evidence type="ECO:0000256" key="5">
    <source>
        <dbReference type="ARBA" id="ARBA00022490"/>
    </source>
</evidence>
<dbReference type="GO" id="GO:0006890">
    <property type="term" value="P:retrograde vesicle-mediated transport, Golgi to endoplasmic reticulum"/>
    <property type="evidence" value="ECO:0007669"/>
    <property type="project" value="UniProtKB-UniRule"/>
</dbReference>
<keyword evidence="4 12" id="KW-0813">Transport</keyword>
<dbReference type="GO" id="GO:0000139">
    <property type="term" value="C:Golgi membrane"/>
    <property type="evidence" value="ECO:0007669"/>
    <property type="project" value="UniProtKB-SubCell"/>
</dbReference>
<dbReference type="STRING" id="105231.A0A1Y1HTI9"/>
<dbReference type="AlphaFoldDB" id="A0A1Y1HTI9"/>
<reference evidence="13 14" key="1">
    <citation type="journal article" date="2014" name="Nat. Commun.">
        <title>Klebsormidium flaccidum genome reveals primary factors for plant terrestrial adaptation.</title>
        <authorList>
            <person name="Hori K."/>
            <person name="Maruyama F."/>
            <person name="Fujisawa T."/>
            <person name="Togashi T."/>
            <person name="Yamamoto N."/>
            <person name="Seo M."/>
            <person name="Sato S."/>
            <person name="Yamada T."/>
            <person name="Mori H."/>
            <person name="Tajima N."/>
            <person name="Moriyama T."/>
            <person name="Ikeuchi M."/>
            <person name="Watanabe M."/>
            <person name="Wada H."/>
            <person name="Kobayashi K."/>
            <person name="Saito M."/>
            <person name="Masuda T."/>
            <person name="Sasaki-Sekimoto Y."/>
            <person name="Mashiguchi K."/>
            <person name="Awai K."/>
            <person name="Shimojima M."/>
            <person name="Masuda S."/>
            <person name="Iwai M."/>
            <person name="Nobusawa T."/>
            <person name="Narise T."/>
            <person name="Kondo S."/>
            <person name="Saito H."/>
            <person name="Sato R."/>
            <person name="Murakawa M."/>
            <person name="Ihara Y."/>
            <person name="Oshima-Yamada Y."/>
            <person name="Ohtaka K."/>
            <person name="Satoh M."/>
            <person name="Sonobe K."/>
            <person name="Ishii M."/>
            <person name="Ohtani R."/>
            <person name="Kanamori-Sato M."/>
            <person name="Honoki R."/>
            <person name="Miyazaki D."/>
            <person name="Mochizuki H."/>
            <person name="Umetsu J."/>
            <person name="Higashi K."/>
            <person name="Shibata D."/>
            <person name="Kamiya Y."/>
            <person name="Sato N."/>
            <person name="Nakamura Y."/>
            <person name="Tabata S."/>
            <person name="Ida S."/>
            <person name="Kurokawa K."/>
            <person name="Ohta H."/>
        </authorList>
    </citation>
    <scope>NUCLEOTIDE SEQUENCE [LARGE SCALE GENOMIC DNA]</scope>
    <source>
        <strain evidence="13 14">NIES-2285</strain>
    </source>
</reference>
<evidence type="ECO:0000256" key="1">
    <source>
        <dbReference type="ARBA" id="ARBA00004255"/>
    </source>
</evidence>
<keyword evidence="6 12" id="KW-0931">ER-Golgi transport</keyword>
<dbReference type="FunFam" id="1.25.40.10:FF:000140">
    <property type="entry name" value="Coatomer subunit epsilon"/>
    <property type="match status" value="1"/>
</dbReference>
<keyword evidence="14" id="KW-1185">Reference proteome</keyword>
<keyword evidence="10 12" id="KW-0968">Cytoplasmic vesicle</keyword>
<comment type="function">
    <text evidence="11 12">The coatomer is a cytosolic protein complex that binds to dilysine motifs and reversibly associates with Golgi non-clathrin-coated vesicles, which further mediate biosynthetic protein transport from the ER, via the Golgi up to the trans Golgi network. The coatomer complex is required for budding from Golgi membranes, and is essential for the retrograde Golgi-to-ER transport of dilysine-tagged proteins.</text>
</comment>
<dbReference type="OMA" id="MIVLSQH"/>
<sequence>MSESDRLYGFRNNFYLGAYQALVDDHEIEGLTESEVLERDTILHRSNIALGNHQVVLDSIKPSSPTAFQALRLLALYLSDPTKKEEAVEAIQDLLSDPATANNITLILAAASILSHEGNYADALKFTHASTNLEVQALNVQMYLKMDRPDAAEKQMKAMQAIDEDHTLTQLANAWVDLGLGGSKIQDAYYIYQELSEKFLQTSYLLNGSAVCNIHKGNFEEAESLLQEALQKDPKDADTLANLVVVELHLGKPATKYLSQLKTAAPSHVLVKKLQLREESFDRAVQAYA</sequence>
<dbReference type="SUPFAM" id="SSF48452">
    <property type="entry name" value="TPR-like"/>
    <property type="match status" value="1"/>
</dbReference>
<evidence type="ECO:0000256" key="12">
    <source>
        <dbReference type="PIRNR" id="PIRNR016478"/>
    </source>
</evidence>
<keyword evidence="7 12" id="KW-0653">Protein transport</keyword>
<gene>
    <name evidence="13" type="ORF">KFL_000390460</name>
</gene>
<dbReference type="InterPro" id="IPR011990">
    <property type="entry name" value="TPR-like_helical_dom_sf"/>
</dbReference>
<evidence type="ECO:0000256" key="4">
    <source>
        <dbReference type="ARBA" id="ARBA00022448"/>
    </source>
</evidence>
<dbReference type="Proteomes" id="UP000054558">
    <property type="component" value="Unassembled WGS sequence"/>
</dbReference>
<dbReference type="InterPro" id="IPR006822">
    <property type="entry name" value="Coatomer_esu"/>
</dbReference>
<evidence type="ECO:0000256" key="8">
    <source>
        <dbReference type="ARBA" id="ARBA00023034"/>
    </source>
</evidence>
<evidence type="ECO:0000256" key="6">
    <source>
        <dbReference type="ARBA" id="ARBA00022892"/>
    </source>
</evidence>
<comment type="subcellular location">
    <subcellularLocation>
        <location evidence="2">Cytoplasmic vesicle</location>
        <location evidence="2">COPI-coated vesicle membrane</location>
        <topology evidence="2">Peripheral membrane protein</topology>
        <orientation evidence="2">Cytoplasmic side</orientation>
    </subcellularLocation>
    <subcellularLocation>
        <location evidence="1">Golgi apparatus membrane</location>
        <topology evidence="1">Peripheral membrane protein</topology>
        <orientation evidence="1">Cytoplasmic side</orientation>
    </subcellularLocation>
</comment>
<proteinExistence type="inferred from homology"/>
<evidence type="ECO:0000256" key="9">
    <source>
        <dbReference type="ARBA" id="ARBA00023136"/>
    </source>
</evidence>
<dbReference type="PIRSF" id="PIRSF016478">
    <property type="entry name" value="Coatomer_esu"/>
    <property type="match status" value="1"/>
</dbReference>
<dbReference type="Gene3D" id="1.25.40.10">
    <property type="entry name" value="Tetratricopeptide repeat domain"/>
    <property type="match status" value="1"/>
</dbReference>
<keyword evidence="9 12" id="KW-0472">Membrane</keyword>
<evidence type="ECO:0000256" key="2">
    <source>
        <dbReference type="ARBA" id="ARBA00004347"/>
    </source>
</evidence>
<dbReference type="GO" id="GO:0006888">
    <property type="term" value="P:endoplasmic reticulum to Golgi vesicle-mediated transport"/>
    <property type="evidence" value="ECO:0000318"/>
    <property type="project" value="GO_Central"/>
</dbReference>
<comment type="similarity">
    <text evidence="3 12">Belongs to the COPE family.</text>
</comment>
<protein>
    <recommendedName>
        <fullName evidence="12">Coatomer subunit epsilon</fullName>
    </recommendedName>
</protein>
<evidence type="ECO:0000256" key="11">
    <source>
        <dbReference type="ARBA" id="ARBA00025582"/>
    </source>
</evidence>
<dbReference type="PANTHER" id="PTHR10805">
    <property type="entry name" value="COATOMER SUBUNIT EPSILON"/>
    <property type="match status" value="1"/>
</dbReference>
<organism evidence="13 14">
    <name type="scientific">Klebsormidium nitens</name>
    <name type="common">Green alga</name>
    <name type="synonym">Ulothrix nitens</name>
    <dbReference type="NCBI Taxonomy" id="105231"/>
    <lineage>
        <taxon>Eukaryota</taxon>
        <taxon>Viridiplantae</taxon>
        <taxon>Streptophyta</taxon>
        <taxon>Klebsormidiophyceae</taxon>
        <taxon>Klebsormidiales</taxon>
        <taxon>Klebsormidiaceae</taxon>
        <taxon>Klebsormidium</taxon>
    </lineage>
</organism>
<evidence type="ECO:0000256" key="7">
    <source>
        <dbReference type="ARBA" id="ARBA00022927"/>
    </source>
</evidence>
<dbReference type="Pfam" id="PF04733">
    <property type="entry name" value="Coatomer_E"/>
    <property type="match status" value="1"/>
</dbReference>
<dbReference type="GO" id="GO:0030126">
    <property type="term" value="C:COPI vesicle coat"/>
    <property type="evidence" value="ECO:0000318"/>
    <property type="project" value="GO_Central"/>
</dbReference>
<dbReference type="OrthoDB" id="310217at2759"/>
<dbReference type="GO" id="GO:0006891">
    <property type="term" value="P:intra-Golgi vesicle-mediated transport"/>
    <property type="evidence" value="ECO:0000318"/>
    <property type="project" value="GO_Central"/>
</dbReference>
<keyword evidence="8 12" id="KW-0333">Golgi apparatus</keyword>
<evidence type="ECO:0000313" key="14">
    <source>
        <dbReference type="Proteomes" id="UP000054558"/>
    </source>
</evidence>
<dbReference type="GO" id="GO:0005198">
    <property type="term" value="F:structural molecule activity"/>
    <property type="evidence" value="ECO:0007669"/>
    <property type="project" value="UniProtKB-UniRule"/>
</dbReference>
<evidence type="ECO:0000256" key="3">
    <source>
        <dbReference type="ARBA" id="ARBA00008827"/>
    </source>
</evidence>
<accession>A0A1Y1HTI9</accession>
<evidence type="ECO:0000313" key="13">
    <source>
        <dbReference type="EMBL" id="GAQ79857.1"/>
    </source>
</evidence>
<dbReference type="EMBL" id="DF236988">
    <property type="protein sequence ID" value="GAQ79857.1"/>
    <property type="molecule type" value="Genomic_DNA"/>
</dbReference>
<name>A0A1Y1HTI9_KLENI</name>
<dbReference type="PANTHER" id="PTHR10805:SF0">
    <property type="entry name" value="COATOMER SUBUNIT EPSILON"/>
    <property type="match status" value="1"/>
</dbReference>
<dbReference type="GO" id="GO:0015031">
    <property type="term" value="P:protein transport"/>
    <property type="evidence" value="ECO:0007669"/>
    <property type="project" value="UniProtKB-UniRule"/>
</dbReference>
<evidence type="ECO:0000256" key="10">
    <source>
        <dbReference type="ARBA" id="ARBA00023329"/>
    </source>
</evidence>